<comment type="caution">
    <text evidence="9">The sequence shown here is derived from an EMBL/GenBank/DDBJ whole genome shotgun (WGS) entry which is preliminary data.</text>
</comment>
<organism evidence="9 10">
    <name type="scientific">Paraflavisolibacter caeni</name>
    <dbReference type="NCBI Taxonomy" id="2982496"/>
    <lineage>
        <taxon>Bacteria</taxon>
        <taxon>Pseudomonadati</taxon>
        <taxon>Bacteroidota</taxon>
        <taxon>Chitinophagia</taxon>
        <taxon>Chitinophagales</taxon>
        <taxon>Chitinophagaceae</taxon>
        <taxon>Paraflavisolibacter</taxon>
    </lineage>
</organism>
<evidence type="ECO:0000313" key="10">
    <source>
        <dbReference type="Proteomes" id="UP001155483"/>
    </source>
</evidence>
<evidence type="ECO:0000256" key="7">
    <source>
        <dbReference type="SAM" id="SignalP"/>
    </source>
</evidence>
<evidence type="ECO:0000256" key="4">
    <source>
        <dbReference type="ARBA" id="ARBA00022729"/>
    </source>
</evidence>
<evidence type="ECO:0000256" key="1">
    <source>
        <dbReference type="ARBA" id="ARBA00022438"/>
    </source>
</evidence>
<keyword evidence="6" id="KW-0862">Zinc</keyword>
<dbReference type="SUPFAM" id="SSF52025">
    <property type="entry name" value="PA domain"/>
    <property type="match status" value="1"/>
</dbReference>
<dbReference type="RefSeq" id="WP_279297737.1">
    <property type="nucleotide sequence ID" value="NZ_JAOTIF010000011.1"/>
</dbReference>
<reference evidence="9" key="2">
    <citation type="submission" date="2023-04" db="EMBL/GenBank/DDBJ databases">
        <title>Paracnuella aquatica gen. nov., sp. nov., a member of the family Chitinophagaceae isolated from a hot spring.</title>
        <authorList>
            <person name="Wang C."/>
        </authorList>
    </citation>
    <scope>NUCLEOTIDE SEQUENCE</scope>
    <source>
        <strain evidence="9">LB-8</strain>
    </source>
</reference>
<dbReference type="InterPro" id="IPR007484">
    <property type="entry name" value="Peptidase_M28"/>
</dbReference>
<evidence type="ECO:0000256" key="6">
    <source>
        <dbReference type="ARBA" id="ARBA00022833"/>
    </source>
</evidence>
<evidence type="ECO:0000256" key="5">
    <source>
        <dbReference type="ARBA" id="ARBA00022801"/>
    </source>
</evidence>
<dbReference type="PROSITE" id="PS51257">
    <property type="entry name" value="PROKAR_LIPOPROTEIN"/>
    <property type="match status" value="1"/>
</dbReference>
<dbReference type="PANTHER" id="PTHR12147">
    <property type="entry name" value="METALLOPEPTIDASE M28 FAMILY MEMBER"/>
    <property type="match status" value="1"/>
</dbReference>
<feature type="chain" id="PRO_5040745776" evidence="7">
    <location>
        <begin position="21"/>
        <end position="557"/>
    </location>
</feature>
<dbReference type="PANTHER" id="PTHR12147:SF56">
    <property type="entry name" value="AMINOPEPTIDASE YDR415C-RELATED"/>
    <property type="match status" value="1"/>
</dbReference>
<dbReference type="EMBL" id="JAOTIF010000011">
    <property type="protein sequence ID" value="MCU7550298.1"/>
    <property type="molecule type" value="Genomic_DNA"/>
</dbReference>
<reference evidence="9" key="1">
    <citation type="submission" date="2022-09" db="EMBL/GenBank/DDBJ databases">
        <authorList>
            <person name="Yuan C."/>
            <person name="Ke Z."/>
        </authorList>
    </citation>
    <scope>NUCLEOTIDE SEQUENCE</scope>
    <source>
        <strain evidence="9">LB-8</strain>
    </source>
</reference>
<dbReference type="AlphaFoldDB" id="A0A9X3BIQ4"/>
<dbReference type="Pfam" id="PF04389">
    <property type="entry name" value="Peptidase_M28"/>
    <property type="match status" value="1"/>
</dbReference>
<protein>
    <submittedName>
        <fullName evidence="9">M28 family metallopeptidase</fullName>
    </submittedName>
</protein>
<dbReference type="Proteomes" id="UP001155483">
    <property type="component" value="Unassembled WGS sequence"/>
</dbReference>
<dbReference type="CDD" id="cd05660">
    <property type="entry name" value="M28_like_PA"/>
    <property type="match status" value="1"/>
</dbReference>
<dbReference type="GO" id="GO:0004177">
    <property type="term" value="F:aminopeptidase activity"/>
    <property type="evidence" value="ECO:0007669"/>
    <property type="project" value="UniProtKB-KW"/>
</dbReference>
<keyword evidence="1" id="KW-0031">Aminopeptidase</keyword>
<dbReference type="GO" id="GO:0006508">
    <property type="term" value="P:proteolysis"/>
    <property type="evidence" value="ECO:0007669"/>
    <property type="project" value="UniProtKB-KW"/>
</dbReference>
<evidence type="ECO:0000256" key="2">
    <source>
        <dbReference type="ARBA" id="ARBA00022670"/>
    </source>
</evidence>
<dbReference type="InterPro" id="IPR046450">
    <property type="entry name" value="PA_dom_sf"/>
</dbReference>
<dbReference type="SUPFAM" id="SSF53187">
    <property type="entry name" value="Zn-dependent exopeptidases"/>
    <property type="match status" value="1"/>
</dbReference>
<proteinExistence type="predicted"/>
<dbReference type="Gene3D" id="3.40.630.10">
    <property type="entry name" value="Zn peptidases"/>
    <property type="match status" value="1"/>
</dbReference>
<gene>
    <name evidence="9" type="ORF">OCK74_14340</name>
</gene>
<keyword evidence="4 7" id="KW-0732">Signal</keyword>
<dbReference type="GO" id="GO:0008235">
    <property type="term" value="F:metalloexopeptidase activity"/>
    <property type="evidence" value="ECO:0007669"/>
    <property type="project" value="InterPro"/>
</dbReference>
<name>A0A9X3BIQ4_9BACT</name>
<evidence type="ECO:0000256" key="3">
    <source>
        <dbReference type="ARBA" id="ARBA00022723"/>
    </source>
</evidence>
<keyword evidence="3" id="KW-0479">Metal-binding</keyword>
<evidence type="ECO:0000259" key="8">
    <source>
        <dbReference type="Pfam" id="PF04389"/>
    </source>
</evidence>
<keyword evidence="5" id="KW-0378">Hydrolase</keyword>
<evidence type="ECO:0000313" key="9">
    <source>
        <dbReference type="EMBL" id="MCU7550298.1"/>
    </source>
</evidence>
<feature type="signal peptide" evidence="7">
    <location>
        <begin position="1"/>
        <end position="20"/>
    </location>
</feature>
<dbReference type="GO" id="GO:0046872">
    <property type="term" value="F:metal ion binding"/>
    <property type="evidence" value="ECO:0007669"/>
    <property type="project" value="UniProtKB-KW"/>
</dbReference>
<keyword evidence="10" id="KW-1185">Reference proteome</keyword>
<sequence>MQFLKYYFVFMLLASFSACNTTHQNNIFPSEAFDAKRLGKHIEQLASDSFLGRKPFTTGEIRTITYLEEQYKKIGLEPGNANSYFQKVPMISITSVASPQIIVQTKNDHFFLNGPDDYVIWSGINKPMVSLEQDEVIFAGYGIVAPEYNWNDYAGIDVKNKVVLVLANEPGYDGSDSSLFKGLTMTYYARWTYKLEEAARQGAKACLMIHSFKSTGQAFSIIQNGWNATRLRLNEQSGNATQCPISGWISEQAAQKIFGAAEVDSSIIYSAGKRGFHPMQLNVKVSANIRVKTVYNQSNNVISKISGSKWPDEYIIYTAHWDHFGIGRPDEKGDSIYNGAQDNASGVAGLLEIAAAFKSMSKRPKRTIIFLALTAEEQGLWGSDYYVHHPLFPIQKTLANINIDGLNPFEKTVDMTIVGQPQSDLEDLLKDAAAKMGRTVVYDGAPASGYYFRSDQFNFARVGIPAIYAGSGSNVIGKGVEYGKKWKEEYGKNHYHRPSDEYNPATWTMEAAIEDIKLLFMLGKRIASQKTWPKWRKDSEFNSVRDTINLKYENKAL</sequence>
<feature type="domain" description="Peptidase M28" evidence="8">
    <location>
        <begin position="300"/>
        <end position="519"/>
    </location>
</feature>
<keyword evidence="2" id="KW-0645">Protease</keyword>
<accession>A0A9X3BIQ4</accession>
<dbReference type="InterPro" id="IPR045175">
    <property type="entry name" value="M28_fam"/>
</dbReference>